<dbReference type="RefSeq" id="WP_368380440.1">
    <property type="nucleotide sequence ID" value="NZ_JBFRYA010000003.1"/>
</dbReference>
<sequence length="556" mass="58866">MASCTYTRPPLRALGLSLSIGLCVAASLSACSRNAPPIADQQENQLRNLKSAPLIANTLNNAWYRDAETALTNKPLGEIERGKARNIILFLGDGMSIATITAARILAGQRLGQSGEEYALSFEHFPYSGLSKTYNVDSQTPDSAGTMTAIMSGLKTDAGALGADENVIVGDCQSLAGHEVISALELAALAGKATGIISTARITHATPAATYAKSADRDWEDDSSLPAAAKAAGCQDIASQLIDFEKNVEARISGADVDGIDVIMGGGRRGFISNTDPSGEGRRLDERNLISQWQQQYPDGKYLQTTGDLQAINPKTASKIFGLFNPSHMRYEADRDTSNNGEPSLKAMTATAITRLSQNSNGYFLMVEGGRIDHAHHAGNAFNALNETIAFADAVATAVSLSQRDDTLIIVTADHGHAFSISGYPKRGNPILGKVIEVGSTVPAQASDGMPYTTLGYRNGRGFQNLGSDNNADTAYQQEIQAGRHNLDEVDTQSSGFHQEALIPLAAETHSGEDVAIYAIGPGAALVSGSNEQNLIFHVMNYAAQLLDVTPPAHAK</sequence>
<evidence type="ECO:0000256" key="1">
    <source>
        <dbReference type="ARBA" id="ARBA00022553"/>
    </source>
</evidence>
<dbReference type="Gene3D" id="3.40.720.10">
    <property type="entry name" value="Alkaline Phosphatase, subunit A"/>
    <property type="match status" value="1"/>
</dbReference>
<keyword evidence="3" id="KW-0732">Signal</keyword>
<evidence type="ECO:0000313" key="5">
    <source>
        <dbReference type="Proteomes" id="UP001557485"/>
    </source>
</evidence>
<dbReference type="SMART" id="SM00098">
    <property type="entry name" value="alkPPc"/>
    <property type="match status" value="1"/>
</dbReference>
<dbReference type="InterPro" id="IPR001952">
    <property type="entry name" value="Alkaline_phosphatase"/>
</dbReference>
<evidence type="ECO:0000256" key="2">
    <source>
        <dbReference type="RuleBase" id="RU003946"/>
    </source>
</evidence>
<reference evidence="4 5" key="1">
    <citation type="journal article" date="2011" name="Int. J. Syst. Evol. Microbiol.">
        <title>Zhongshania antarctica gen. nov., sp. nov. and Zhongshania guokunii sp. nov., gammaproteobacteria respectively isolated from coastal attached (fast) ice and surface seawater of the Antarctic.</title>
        <authorList>
            <person name="Li H.J."/>
            <person name="Zhang X.Y."/>
            <person name="Chen C.X."/>
            <person name="Zhang Y.J."/>
            <person name="Gao Z.M."/>
            <person name="Yu Y."/>
            <person name="Chen X.L."/>
            <person name="Chen B."/>
            <person name="Zhang Y.Z."/>
        </authorList>
    </citation>
    <scope>NUCLEOTIDE SEQUENCE [LARGE SCALE GENOMIC DNA]</scope>
    <source>
        <strain evidence="4 5">ZS6-22T</strain>
    </source>
</reference>
<dbReference type="PANTHER" id="PTHR11596:SF5">
    <property type="entry name" value="ALKALINE PHOSPHATASE"/>
    <property type="match status" value="1"/>
</dbReference>
<dbReference type="Pfam" id="PF00245">
    <property type="entry name" value="Alk_phosphatase"/>
    <property type="match status" value="1"/>
</dbReference>
<dbReference type="PANTHER" id="PTHR11596">
    <property type="entry name" value="ALKALINE PHOSPHATASE"/>
    <property type="match status" value="1"/>
</dbReference>
<dbReference type="InterPro" id="IPR017850">
    <property type="entry name" value="Alkaline_phosphatase_core_sf"/>
</dbReference>
<feature type="signal peptide" evidence="3">
    <location>
        <begin position="1"/>
        <end position="25"/>
    </location>
</feature>
<evidence type="ECO:0000313" key="4">
    <source>
        <dbReference type="EMBL" id="MEX1668142.1"/>
    </source>
</evidence>
<proteinExistence type="inferred from homology"/>
<name>A0ABV3U4D1_9GAMM</name>
<dbReference type="SUPFAM" id="SSF53649">
    <property type="entry name" value="Alkaline phosphatase-like"/>
    <property type="match status" value="1"/>
</dbReference>
<comment type="similarity">
    <text evidence="2">Belongs to the alkaline phosphatase family.</text>
</comment>
<dbReference type="EMBL" id="JBFRYA010000003">
    <property type="protein sequence ID" value="MEX1668142.1"/>
    <property type="molecule type" value="Genomic_DNA"/>
</dbReference>
<evidence type="ECO:0000256" key="3">
    <source>
        <dbReference type="SAM" id="SignalP"/>
    </source>
</evidence>
<gene>
    <name evidence="4" type="ORF">AB4876_04415</name>
</gene>
<keyword evidence="5" id="KW-1185">Reference proteome</keyword>
<keyword evidence="1" id="KW-0597">Phosphoprotein</keyword>
<organism evidence="4 5">
    <name type="scientific">Zhongshania guokunii</name>
    <dbReference type="NCBI Taxonomy" id="641783"/>
    <lineage>
        <taxon>Bacteria</taxon>
        <taxon>Pseudomonadati</taxon>
        <taxon>Pseudomonadota</taxon>
        <taxon>Gammaproteobacteria</taxon>
        <taxon>Cellvibrionales</taxon>
        <taxon>Spongiibacteraceae</taxon>
        <taxon>Zhongshania</taxon>
    </lineage>
</organism>
<accession>A0ABV3U4D1</accession>
<feature type="chain" id="PRO_5045375495" evidence="3">
    <location>
        <begin position="26"/>
        <end position="556"/>
    </location>
</feature>
<protein>
    <submittedName>
        <fullName evidence="4">Alkaline phosphatase</fullName>
    </submittedName>
</protein>
<comment type="caution">
    <text evidence="4">The sequence shown here is derived from an EMBL/GenBank/DDBJ whole genome shotgun (WGS) entry which is preliminary data.</text>
</comment>
<dbReference type="CDD" id="cd16012">
    <property type="entry name" value="ALP"/>
    <property type="match status" value="1"/>
</dbReference>
<dbReference type="Proteomes" id="UP001557485">
    <property type="component" value="Unassembled WGS sequence"/>
</dbReference>
<dbReference type="PRINTS" id="PR00113">
    <property type="entry name" value="ALKPHPHTASE"/>
</dbReference>